<proteinExistence type="predicted"/>
<dbReference type="RefSeq" id="WP_133581373.1">
    <property type="nucleotide sequence ID" value="NZ_SNYJ01000014.1"/>
</dbReference>
<keyword evidence="2" id="KW-1185">Reference proteome</keyword>
<dbReference type="EMBL" id="SNYJ01000014">
    <property type="protein sequence ID" value="TDQ37176.1"/>
    <property type="molecule type" value="Genomic_DNA"/>
</dbReference>
<dbReference type="OrthoDB" id="9797162at2"/>
<accession>A0A4R6TVF3</accession>
<sequence length="369" mass="41688">MADALKDVYSHDFLTGFAQTVASAYAPFDPDAFVTAILTDDWSDMALKQRMRRITMTLGEHLPDTYEDALHVLYSIDEKCTGFPYLFFPDFVEVHGQKDEHWESSMVALARFTQRSSAEFAVRPFLLQQPERMVAQMIDWASHQNEHVRRLASEGSRPRLPWGQALPMFKNDPSPVLPILETLKADPSLYVRKSVANHLNDIAKDNPEIVIQTARRWMGTSPETDWIVRHGCRTLIRKALPEVLQLFGYADASSDLISAADITITPDELSIGDECVLDYDITLQPGEPAYVRIEYGIDFVKARGTTSRKLFLLSDKTVDGGARLTGKRTHRWADLTTRKHYPGDHRVSLLINGVEVADTVVHITEKTSN</sequence>
<reference evidence="1 2" key="1">
    <citation type="submission" date="2019-03" db="EMBL/GenBank/DDBJ databases">
        <title>Genomic Encyclopedia of Type Strains, Phase IV (KMG-IV): sequencing the most valuable type-strain genomes for metagenomic binning, comparative biology and taxonomic classification.</title>
        <authorList>
            <person name="Goeker M."/>
        </authorList>
    </citation>
    <scope>NUCLEOTIDE SEQUENCE [LARGE SCALE GENOMIC DNA]</scope>
    <source>
        <strain evidence="1 2">DSM 28697</strain>
    </source>
</reference>
<dbReference type="AlphaFoldDB" id="A0A4R6TVF3"/>
<dbReference type="SUPFAM" id="SSF48371">
    <property type="entry name" value="ARM repeat"/>
    <property type="match status" value="1"/>
</dbReference>
<evidence type="ECO:0000313" key="2">
    <source>
        <dbReference type="Proteomes" id="UP000295632"/>
    </source>
</evidence>
<comment type="caution">
    <text evidence="1">The sequence shown here is derived from an EMBL/GenBank/DDBJ whole genome shotgun (WGS) entry which is preliminary data.</text>
</comment>
<dbReference type="Pfam" id="PF08713">
    <property type="entry name" value="DNA_alkylation"/>
    <property type="match status" value="1"/>
</dbReference>
<protein>
    <submittedName>
        <fullName evidence="1">3-methyladenine DNA glycosylase AlkC</fullName>
    </submittedName>
</protein>
<gene>
    <name evidence="1" type="ORF">EV213_11455</name>
</gene>
<evidence type="ECO:0000313" key="1">
    <source>
        <dbReference type="EMBL" id="TDQ37176.1"/>
    </source>
</evidence>
<organism evidence="1 2">
    <name type="scientific">Aureibacillus halotolerans</name>
    <dbReference type="NCBI Taxonomy" id="1508390"/>
    <lineage>
        <taxon>Bacteria</taxon>
        <taxon>Bacillati</taxon>
        <taxon>Bacillota</taxon>
        <taxon>Bacilli</taxon>
        <taxon>Bacillales</taxon>
        <taxon>Bacillaceae</taxon>
        <taxon>Aureibacillus</taxon>
    </lineage>
</organism>
<dbReference type="InterPro" id="IPR014825">
    <property type="entry name" value="DNA_alkylation"/>
</dbReference>
<name>A0A4R6TVF3_9BACI</name>
<dbReference type="InterPro" id="IPR016024">
    <property type="entry name" value="ARM-type_fold"/>
</dbReference>
<dbReference type="Gene3D" id="1.25.40.290">
    <property type="entry name" value="ARM repeat domains"/>
    <property type="match status" value="1"/>
</dbReference>
<dbReference type="Proteomes" id="UP000295632">
    <property type="component" value="Unassembled WGS sequence"/>
</dbReference>